<evidence type="ECO:0000313" key="4">
    <source>
        <dbReference type="Proteomes" id="UP000023268"/>
    </source>
</evidence>
<organism evidence="3 4">
    <name type="scientific">Hylemonella gracilis str. Niagara R</name>
    <dbReference type="NCBI Taxonomy" id="1458275"/>
    <lineage>
        <taxon>Bacteria</taxon>
        <taxon>Pseudomonadati</taxon>
        <taxon>Pseudomonadota</taxon>
        <taxon>Betaproteobacteria</taxon>
        <taxon>Burkholderiales</taxon>
        <taxon>Comamonadaceae</taxon>
        <taxon>Hylemonella</taxon>
    </lineage>
</organism>
<gene>
    <name evidence="3" type="ORF">AZ34_14560</name>
</gene>
<dbReference type="InterPro" id="IPR049945">
    <property type="entry name" value="AAA_22"/>
</dbReference>
<dbReference type="SUPFAM" id="SSF52540">
    <property type="entry name" value="P-loop containing nucleoside triphosphate hydrolases"/>
    <property type="match status" value="1"/>
</dbReference>
<protein>
    <recommendedName>
        <fullName evidence="2">ORC1/DEAH AAA+ ATPase domain-containing protein</fullName>
    </recommendedName>
</protein>
<dbReference type="eggNOG" id="COG1474">
    <property type="taxonomic scope" value="Bacteria"/>
</dbReference>
<dbReference type="InterPro" id="IPR027417">
    <property type="entry name" value="P-loop_NTPase"/>
</dbReference>
<dbReference type="Proteomes" id="UP000023268">
    <property type="component" value="Unassembled WGS sequence"/>
</dbReference>
<dbReference type="Pfam" id="PF13401">
    <property type="entry name" value="AAA_22"/>
    <property type="match status" value="1"/>
</dbReference>
<dbReference type="RefSeq" id="WP_035609238.1">
    <property type="nucleotide sequence ID" value="NZ_JEMG01000001.1"/>
</dbReference>
<dbReference type="AlphaFoldDB" id="A0A016XM94"/>
<comment type="caution">
    <text evidence="3">The sequence shown here is derived from an EMBL/GenBank/DDBJ whole genome shotgun (WGS) entry which is preliminary data.</text>
</comment>
<feature type="region of interest" description="Disordered" evidence="1">
    <location>
        <begin position="353"/>
        <end position="401"/>
    </location>
</feature>
<reference evidence="3 4" key="1">
    <citation type="submission" date="2014-02" db="EMBL/GenBank/DDBJ databases">
        <title>Draft Genome of Hylemonella gracilis isolated from the Niagara River.</title>
        <authorList>
            <person name="Pawlowski D.R."/>
            <person name="Koudelka G.B."/>
        </authorList>
    </citation>
    <scope>NUCLEOTIDE SEQUENCE [LARGE SCALE GENOMIC DNA]</scope>
    <source>
        <strain evidence="3 4">Niagara R</strain>
    </source>
</reference>
<name>A0A016XM94_9BURK</name>
<dbReference type="OrthoDB" id="9086539at2"/>
<proteinExistence type="predicted"/>
<evidence type="ECO:0000259" key="2">
    <source>
        <dbReference type="Pfam" id="PF13401"/>
    </source>
</evidence>
<evidence type="ECO:0000256" key="1">
    <source>
        <dbReference type="SAM" id="MobiDB-lite"/>
    </source>
</evidence>
<dbReference type="EMBL" id="JEMG01000001">
    <property type="protein sequence ID" value="EYC52951.1"/>
    <property type="molecule type" value="Genomic_DNA"/>
</dbReference>
<feature type="domain" description="ORC1/DEAH AAA+ ATPase" evidence="2">
    <location>
        <begin position="52"/>
        <end position="217"/>
    </location>
</feature>
<accession>A0A016XM94</accession>
<sequence length="401" mass="44849">MKNITPAFDSNLLSASAEEKIDYFKNKIVRHPHLEQSYNLARECIEFSEKGEIVWIVGPVGVGTSQIGRKLWSDSRHSASELDDGEISASTSPCIAVTAPDHSDRIDTKYWTRLLGDILRAHGDILIDRKIYAPPNQFTLTHPIPYVDPRNRDFDALKYAVINMMQHRRTKLLLINQADRLLPESHPGGCLRSLQILRDLAAQTDARIVLIGSYQLAHSACTRNNWLRRQQTVHLRRYDHTNPQEFKSYALALINLLAEMPIENRLEALSVEAAKDLCISTVGCVGTLKRALTQAFQHALRTGEKMTEDFILQFAPYNKVALEIAEDTKRGERLFLDVSLDEVRDVLNATTAEPTRGIRNGPGKPIPKIATGSPGGINQRRIGERNSSRDPSGGAHGSQHP</sequence>
<dbReference type="GO" id="GO:0016887">
    <property type="term" value="F:ATP hydrolysis activity"/>
    <property type="evidence" value="ECO:0007669"/>
    <property type="project" value="InterPro"/>
</dbReference>
<evidence type="ECO:0000313" key="3">
    <source>
        <dbReference type="EMBL" id="EYC52951.1"/>
    </source>
</evidence>
<dbReference type="STRING" id="1458275.AZ34_14560"/>